<feature type="region of interest" description="Disordered" evidence="1">
    <location>
        <begin position="179"/>
        <end position="207"/>
    </location>
</feature>
<dbReference type="EMBL" id="HE573026">
    <property type="protein sequence ID" value="CCC51305.1"/>
    <property type="molecule type" value="Genomic_DNA"/>
</dbReference>
<evidence type="ECO:0000256" key="1">
    <source>
        <dbReference type="SAM" id="MobiDB-lite"/>
    </source>
</evidence>
<organism evidence="2">
    <name type="scientific">Trypanosoma vivax (strain Y486)</name>
    <dbReference type="NCBI Taxonomy" id="1055687"/>
    <lineage>
        <taxon>Eukaryota</taxon>
        <taxon>Discoba</taxon>
        <taxon>Euglenozoa</taxon>
        <taxon>Kinetoplastea</taxon>
        <taxon>Metakinetoplastina</taxon>
        <taxon>Trypanosomatida</taxon>
        <taxon>Trypanosomatidae</taxon>
        <taxon>Trypanosoma</taxon>
        <taxon>Duttonella</taxon>
    </lineage>
</organism>
<dbReference type="VEuPathDB" id="TriTrypDB:TvY486_1003580"/>
<dbReference type="AlphaFoldDB" id="G0U604"/>
<sequence>MSFRYTNNLIGVLKHRLLIESAHREIARRQFVGRCKGVEVVCSGYGTVLTIRLQDKQVWEPFYRTGSLPVVDSLDQTPAGGALADPNGGQVDLAKLAESIKAALWEATGKIRAAKEAALHRSLSHNPRLQAMGSLTQWYEEDANTLRPVAFEALRHEAATRWMQFVQFGKVRQASDLLQREGSGTGAADGPSFSGPTTAQDEPNGDETPIARALEAADCNPSAIPIGSVHPLFAPGLIQLEDSRSGFVNDDFLRREQRHELARDEQLFWERVELIRKGQVATIGNKPKRCYADEAEVEKSNIDEKIQLRFTK</sequence>
<gene>
    <name evidence="2" type="ORF">TVY486_1003580</name>
</gene>
<reference evidence="2" key="1">
    <citation type="journal article" date="2012" name="Proc. Natl. Acad. Sci. U.S.A.">
        <title>Antigenic diversity is generated by distinct evolutionary mechanisms in African trypanosome species.</title>
        <authorList>
            <person name="Jackson A.P."/>
            <person name="Berry A."/>
            <person name="Aslett M."/>
            <person name="Allison H.C."/>
            <person name="Burton P."/>
            <person name="Vavrova-Anderson J."/>
            <person name="Brown R."/>
            <person name="Browne H."/>
            <person name="Corton N."/>
            <person name="Hauser H."/>
            <person name="Gamble J."/>
            <person name="Gilderthorp R."/>
            <person name="Marcello L."/>
            <person name="McQuillan J."/>
            <person name="Otto T.D."/>
            <person name="Quail M.A."/>
            <person name="Sanders M.J."/>
            <person name="van Tonder A."/>
            <person name="Ginger M.L."/>
            <person name="Field M.C."/>
            <person name="Barry J.D."/>
            <person name="Hertz-Fowler C."/>
            <person name="Berriman M."/>
        </authorList>
    </citation>
    <scope>NUCLEOTIDE SEQUENCE</scope>
    <source>
        <strain evidence="2">Y486</strain>
    </source>
</reference>
<evidence type="ECO:0000313" key="2">
    <source>
        <dbReference type="EMBL" id="CCC51305.1"/>
    </source>
</evidence>
<proteinExistence type="predicted"/>
<name>G0U604_TRYVY</name>
<accession>G0U604</accession>
<protein>
    <submittedName>
        <fullName evidence="2">Uncharacterized protein</fullName>
    </submittedName>
</protein>